<sequence length="352" mass="37064">MRADEILQADGRKALRVLMVCWLAPVVVGAGLHSSSANNLGIDAMFPDQHNLLLEATGKSQAYVAARPGRSNLEATVQTQRLSLRQVEWSVMKVVAERVAVGFADLQTAPALESRLEEDEEKQQRSSDKEQGTGHSNPPCRSALCTAGLRREVPDMMSCLPIGHGWGRVDRAARSIGGRNGLLVATFDAAAKSDHFGRFSTQTLLPTTTTLLPNDLTLISLIVAGIIQSPSGLHAPDALPRPDNGVTKQLRSVTGIVDASPLRIPLVYLTSPMDATIATAAIVDATTTDIAVAVTDTAPQLSCGSSLLAAEAEASSTAQLLRLRLPASSGLHDQTPACTSSSPSSPPGQLDV</sequence>
<keyword evidence="4" id="KW-1185">Reference proteome</keyword>
<name>A0AAD9A630_9PEZI</name>
<evidence type="ECO:0000313" key="4">
    <source>
        <dbReference type="Proteomes" id="UP001243330"/>
    </source>
</evidence>
<gene>
    <name evidence="3" type="ORF">CCHR01_15184</name>
</gene>
<reference evidence="3" key="1">
    <citation type="submission" date="2023-01" db="EMBL/GenBank/DDBJ databases">
        <title>Colletotrichum chrysophilum M932 genome sequence.</title>
        <authorList>
            <person name="Baroncelli R."/>
        </authorList>
    </citation>
    <scope>NUCLEOTIDE SEQUENCE</scope>
    <source>
        <strain evidence="3">M932</strain>
    </source>
</reference>
<feature type="region of interest" description="Disordered" evidence="1">
    <location>
        <begin position="112"/>
        <end position="141"/>
    </location>
</feature>
<keyword evidence="2" id="KW-0732">Signal</keyword>
<organism evidence="3 4">
    <name type="scientific">Colletotrichum chrysophilum</name>
    <dbReference type="NCBI Taxonomy" id="1836956"/>
    <lineage>
        <taxon>Eukaryota</taxon>
        <taxon>Fungi</taxon>
        <taxon>Dikarya</taxon>
        <taxon>Ascomycota</taxon>
        <taxon>Pezizomycotina</taxon>
        <taxon>Sordariomycetes</taxon>
        <taxon>Hypocreomycetidae</taxon>
        <taxon>Glomerellales</taxon>
        <taxon>Glomerellaceae</taxon>
        <taxon>Colletotrichum</taxon>
        <taxon>Colletotrichum gloeosporioides species complex</taxon>
    </lineage>
</organism>
<feature type="region of interest" description="Disordered" evidence="1">
    <location>
        <begin position="331"/>
        <end position="352"/>
    </location>
</feature>
<feature type="chain" id="PRO_5042280565" evidence="2">
    <location>
        <begin position="30"/>
        <end position="352"/>
    </location>
</feature>
<evidence type="ECO:0000256" key="1">
    <source>
        <dbReference type="SAM" id="MobiDB-lite"/>
    </source>
</evidence>
<dbReference type="EMBL" id="JAQOWY010000429">
    <property type="protein sequence ID" value="KAK1842171.1"/>
    <property type="molecule type" value="Genomic_DNA"/>
</dbReference>
<feature type="signal peptide" evidence="2">
    <location>
        <begin position="1"/>
        <end position="29"/>
    </location>
</feature>
<dbReference type="Proteomes" id="UP001243330">
    <property type="component" value="Unassembled WGS sequence"/>
</dbReference>
<evidence type="ECO:0000256" key="2">
    <source>
        <dbReference type="SAM" id="SignalP"/>
    </source>
</evidence>
<feature type="compositionally biased region" description="Basic and acidic residues" evidence="1">
    <location>
        <begin position="122"/>
        <end position="132"/>
    </location>
</feature>
<evidence type="ECO:0000313" key="3">
    <source>
        <dbReference type="EMBL" id="KAK1842171.1"/>
    </source>
</evidence>
<accession>A0AAD9A630</accession>
<comment type="caution">
    <text evidence="3">The sequence shown here is derived from an EMBL/GenBank/DDBJ whole genome shotgun (WGS) entry which is preliminary data.</text>
</comment>
<proteinExistence type="predicted"/>
<protein>
    <submittedName>
        <fullName evidence="3">Uncharacterized protein</fullName>
    </submittedName>
</protein>
<dbReference type="AlphaFoldDB" id="A0AAD9A630"/>